<keyword evidence="4 7" id="KW-1133">Transmembrane helix</keyword>
<gene>
    <name evidence="8" type="ORF">Cfor_08954</name>
</gene>
<evidence type="ECO:0000256" key="3">
    <source>
        <dbReference type="ARBA" id="ARBA00022692"/>
    </source>
</evidence>
<evidence type="ECO:0000256" key="1">
    <source>
        <dbReference type="ARBA" id="ARBA00004167"/>
    </source>
</evidence>
<accession>A0A6L2PNY3</accession>
<keyword evidence="5 7" id="KW-0472">Membrane</keyword>
<name>A0A6L2PNY3_COPFO</name>
<proteinExistence type="inferred from homology"/>
<evidence type="ECO:0000256" key="7">
    <source>
        <dbReference type="SAM" id="Phobius"/>
    </source>
</evidence>
<keyword evidence="9" id="KW-1185">Reference proteome</keyword>
<comment type="caution">
    <text evidence="8">The sequence shown here is derived from an EMBL/GenBank/DDBJ whole genome shotgun (WGS) entry which is preliminary data.</text>
</comment>
<dbReference type="InParanoid" id="A0A6L2PNY3"/>
<dbReference type="GO" id="GO:0016020">
    <property type="term" value="C:membrane"/>
    <property type="evidence" value="ECO:0007669"/>
    <property type="project" value="UniProtKB-SubCell"/>
</dbReference>
<dbReference type="FunCoup" id="A0A6L2PNY3">
    <property type="interactions" value="35"/>
</dbReference>
<comment type="similarity">
    <text evidence="2">Belongs to the UPF0239 family.</text>
</comment>
<evidence type="ECO:0000256" key="4">
    <source>
        <dbReference type="ARBA" id="ARBA00022989"/>
    </source>
</evidence>
<evidence type="ECO:0008006" key="10">
    <source>
        <dbReference type="Google" id="ProtNLM"/>
    </source>
</evidence>
<comment type="subcellular location">
    <subcellularLocation>
        <location evidence="1">Membrane</location>
        <topology evidence="1">Single-pass membrane protein</topology>
    </subcellularLocation>
</comment>
<dbReference type="PANTHER" id="PTHR14409:SF0">
    <property type="entry name" value="PROTEIN MANBAL"/>
    <property type="match status" value="1"/>
</dbReference>
<keyword evidence="3 7" id="KW-0812">Transmembrane</keyword>
<dbReference type="AlphaFoldDB" id="A0A6L2PNY3"/>
<evidence type="ECO:0000313" key="8">
    <source>
        <dbReference type="EMBL" id="GFG34331.1"/>
    </source>
</evidence>
<feature type="region of interest" description="Disordered" evidence="6">
    <location>
        <begin position="92"/>
        <end position="136"/>
    </location>
</feature>
<evidence type="ECO:0000256" key="5">
    <source>
        <dbReference type="ARBA" id="ARBA00023136"/>
    </source>
</evidence>
<dbReference type="EMBL" id="BLKM01000477">
    <property type="protein sequence ID" value="GFG34331.1"/>
    <property type="molecule type" value="Genomic_DNA"/>
</dbReference>
<sequence>MCVIASSKLELFAEVKWLTVSSCVVTFKTSASTALRCKLKAGLAVIRVPGMWNHMMTEDFVDSVLRCGLYLGAIFQLICIAAAIVMPDKMGDSNSSYCKEMDISDDEGSDHSTPQATPRRPHAHHRPRKQEKKKRR</sequence>
<feature type="compositionally biased region" description="Basic residues" evidence="6">
    <location>
        <begin position="119"/>
        <end position="136"/>
    </location>
</feature>
<evidence type="ECO:0000256" key="2">
    <source>
        <dbReference type="ARBA" id="ARBA00006839"/>
    </source>
</evidence>
<dbReference type="OrthoDB" id="10040809at2759"/>
<evidence type="ECO:0000313" key="9">
    <source>
        <dbReference type="Proteomes" id="UP000502823"/>
    </source>
</evidence>
<dbReference type="Proteomes" id="UP000502823">
    <property type="component" value="Unassembled WGS sequence"/>
</dbReference>
<protein>
    <recommendedName>
        <fullName evidence="10">Protein anon-73B1</fullName>
    </recommendedName>
</protein>
<dbReference type="PANTHER" id="PTHR14409">
    <property type="entry name" value="MANNOSIDASE, BETA A, LYSOSOMAL-LIKE, MANBAL PROTEIN"/>
    <property type="match status" value="1"/>
</dbReference>
<dbReference type="Pfam" id="PF06783">
    <property type="entry name" value="UPF0239"/>
    <property type="match status" value="1"/>
</dbReference>
<dbReference type="InterPro" id="IPR009621">
    <property type="entry name" value="UPF0239"/>
</dbReference>
<evidence type="ECO:0000256" key="6">
    <source>
        <dbReference type="SAM" id="MobiDB-lite"/>
    </source>
</evidence>
<reference evidence="9" key="1">
    <citation type="submission" date="2020-01" db="EMBL/GenBank/DDBJ databases">
        <title>Draft genome sequence of the Termite Coptotermes fromosanus.</title>
        <authorList>
            <person name="Itakura S."/>
            <person name="Yosikawa Y."/>
            <person name="Umezawa K."/>
        </authorList>
    </citation>
    <scope>NUCLEOTIDE SEQUENCE [LARGE SCALE GENOMIC DNA]</scope>
</reference>
<organism evidence="8 9">
    <name type="scientific">Coptotermes formosanus</name>
    <name type="common">Formosan subterranean termite</name>
    <dbReference type="NCBI Taxonomy" id="36987"/>
    <lineage>
        <taxon>Eukaryota</taxon>
        <taxon>Metazoa</taxon>
        <taxon>Ecdysozoa</taxon>
        <taxon>Arthropoda</taxon>
        <taxon>Hexapoda</taxon>
        <taxon>Insecta</taxon>
        <taxon>Pterygota</taxon>
        <taxon>Neoptera</taxon>
        <taxon>Polyneoptera</taxon>
        <taxon>Dictyoptera</taxon>
        <taxon>Blattodea</taxon>
        <taxon>Blattoidea</taxon>
        <taxon>Termitoidae</taxon>
        <taxon>Rhinotermitidae</taxon>
        <taxon>Coptotermes</taxon>
    </lineage>
</organism>
<feature type="transmembrane region" description="Helical" evidence="7">
    <location>
        <begin position="63"/>
        <end position="86"/>
    </location>
</feature>